<proteinExistence type="predicted"/>
<dbReference type="InterPro" id="IPR029442">
    <property type="entry name" value="GyrI-like"/>
</dbReference>
<keyword evidence="3" id="KW-1185">Reference proteome</keyword>
<dbReference type="PIRSF" id="PIRSF031644">
    <property type="entry name" value="UCP031644"/>
    <property type="match status" value="1"/>
</dbReference>
<dbReference type="EMBL" id="JXKM01000001">
    <property type="protein sequence ID" value="OJG37207.1"/>
    <property type="molecule type" value="Genomic_DNA"/>
</dbReference>
<comment type="caution">
    <text evidence="2">The sequence shown here is derived from an EMBL/GenBank/DDBJ whole genome shotgun (WGS) entry which is preliminary data.</text>
</comment>
<name>A0A1L8SYU7_9ENTE</name>
<dbReference type="AlphaFoldDB" id="A0A1L8SYU7"/>
<evidence type="ECO:0000259" key="1">
    <source>
        <dbReference type="Pfam" id="PF06445"/>
    </source>
</evidence>
<accession>A0A1L8SYU7</accession>
<dbReference type="SUPFAM" id="SSF55136">
    <property type="entry name" value="Probable bacterial effector-binding domain"/>
    <property type="match status" value="1"/>
</dbReference>
<gene>
    <name evidence="2" type="ORF">RV00_GL000164</name>
</gene>
<dbReference type="RefSeq" id="WP_071860712.1">
    <property type="nucleotide sequence ID" value="NZ_JBHLVS010000004.1"/>
</dbReference>
<dbReference type="OrthoDB" id="4772335at2"/>
<feature type="domain" description="GyrI-like small molecule binding" evidence="1">
    <location>
        <begin position="19"/>
        <end position="200"/>
    </location>
</feature>
<dbReference type="Proteomes" id="UP000183700">
    <property type="component" value="Unassembled WGS sequence"/>
</dbReference>
<evidence type="ECO:0000313" key="3">
    <source>
        <dbReference type="Proteomes" id="UP000183700"/>
    </source>
</evidence>
<sequence>MKYDWKKEEKFLYGVKKLPQVVTVPPQKFITIKGVGDPNKQAFSERVGVLYPTAWKIKMGFKKFYQLHPEQQKDFEYAEFAIFPLEGIWSTKNVEDITDKDSFEYRIMLRQPNWITQEMFEAAVAAVAKKEPNDLLNKLSFETIEDGKCLQVLHRGSFDDEPATFQKLDQFAEANGLKRKSYSHREIYLNDARKTAPEKRQTILRYQIE</sequence>
<dbReference type="InterPro" id="IPR008319">
    <property type="entry name" value="GyrI-like_CCH_Lin2189-like"/>
</dbReference>
<protein>
    <recommendedName>
        <fullName evidence="1">GyrI-like small molecule binding domain-containing protein</fullName>
    </recommendedName>
</protein>
<dbReference type="InterPro" id="IPR011256">
    <property type="entry name" value="Reg_factor_effector_dom_sf"/>
</dbReference>
<dbReference type="Pfam" id="PF06445">
    <property type="entry name" value="GyrI-like"/>
    <property type="match status" value="1"/>
</dbReference>
<reference evidence="2 3" key="1">
    <citation type="submission" date="2014-12" db="EMBL/GenBank/DDBJ databases">
        <title>Draft genome sequences of 29 type strains of Enterococci.</title>
        <authorList>
            <person name="Zhong Z."/>
            <person name="Sun Z."/>
            <person name="Liu W."/>
            <person name="Zhang W."/>
            <person name="Zhang H."/>
        </authorList>
    </citation>
    <scope>NUCLEOTIDE SEQUENCE [LARGE SCALE GENOMIC DNA]</scope>
    <source>
        <strain evidence="2 3">DSM 22802</strain>
    </source>
</reference>
<dbReference type="Gene3D" id="3.20.80.10">
    <property type="entry name" value="Regulatory factor, effector binding domain"/>
    <property type="match status" value="1"/>
</dbReference>
<organism evidence="2 3">
    <name type="scientific">Enterococcus devriesei</name>
    <dbReference type="NCBI Taxonomy" id="319970"/>
    <lineage>
        <taxon>Bacteria</taxon>
        <taxon>Bacillati</taxon>
        <taxon>Bacillota</taxon>
        <taxon>Bacilli</taxon>
        <taxon>Lactobacillales</taxon>
        <taxon>Enterococcaceae</taxon>
        <taxon>Enterococcus</taxon>
    </lineage>
</organism>
<evidence type="ECO:0000313" key="2">
    <source>
        <dbReference type="EMBL" id="OJG37207.1"/>
    </source>
</evidence>
<dbReference type="STRING" id="319970.RV00_GL000164"/>